<dbReference type="Proteomes" id="UP000752171">
    <property type="component" value="Unassembled WGS sequence"/>
</dbReference>
<comment type="caution">
    <text evidence="1">The sequence shown here is derived from an EMBL/GenBank/DDBJ whole genome shotgun (WGS) entry which is preliminary data.</text>
</comment>
<proteinExistence type="predicted"/>
<dbReference type="InterPro" id="IPR052055">
    <property type="entry name" value="Hepadnavirus_pol/RT"/>
</dbReference>
<evidence type="ECO:0000313" key="2">
    <source>
        <dbReference type="Proteomes" id="UP000752171"/>
    </source>
</evidence>
<dbReference type="PANTHER" id="PTHR33050:SF8">
    <property type="entry name" value="REVERSE TRANSCRIPTASE DOMAIN-CONTAINING PROTEIN"/>
    <property type="match status" value="1"/>
</dbReference>
<dbReference type="EMBL" id="JAICCE010000004">
    <property type="protein sequence ID" value="KAG9278494.1"/>
    <property type="molecule type" value="Genomic_DNA"/>
</dbReference>
<dbReference type="AlphaFoldDB" id="A0A8T2M5Q6"/>
<evidence type="ECO:0000313" key="1">
    <source>
        <dbReference type="EMBL" id="KAG9278494.1"/>
    </source>
</evidence>
<protein>
    <recommendedName>
        <fullName evidence="3">RNase H type-1 domain-containing protein</fullName>
    </recommendedName>
</protein>
<reference evidence="1 2" key="1">
    <citation type="submission" date="2021-07" db="EMBL/GenBank/DDBJ databases">
        <authorList>
            <person name="Imarazene B."/>
            <person name="Zahm M."/>
            <person name="Klopp C."/>
            <person name="Cabau C."/>
            <person name="Beille S."/>
            <person name="Jouanno E."/>
            <person name="Castinel A."/>
            <person name="Lluch J."/>
            <person name="Gil L."/>
            <person name="Kuchtly C."/>
            <person name="Lopez Roques C."/>
            <person name="Donnadieu C."/>
            <person name="Parrinello H."/>
            <person name="Journot L."/>
            <person name="Du K."/>
            <person name="Schartl M."/>
            <person name="Retaux S."/>
            <person name="Guiguen Y."/>
        </authorList>
    </citation>
    <scope>NUCLEOTIDE SEQUENCE [LARGE SCALE GENOMIC DNA]</scope>
    <source>
        <strain evidence="1">Pach_M1</strain>
        <tissue evidence="1">Testis</tissue>
    </source>
</reference>
<dbReference type="SUPFAM" id="SSF56672">
    <property type="entry name" value="DNA/RNA polymerases"/>
    <property type="match status" value="1"/>
</dbReference>
<dbReference type="InterPro" id="IPR043502">
    <property type="entry name" value="DNA/RNA_pol_sf"/>
</dbReference>
<accession>A0A8T2M5Q6</accession>
<organism evidence="1 2">
    <name type="scientific">Astyanax mexicanus</name>
    <name type="common">Blind cave fish</name>
    <name type="synonym">Astyanax fasciatus mexicanus</name>
    <dbReference type="NCBI Taxonomy" id="7994"/>
    <lineage>
        <taxon>Eukaryota</taxon>
        <taxon>Metazoa</taxon>
        <taxon>Chordata</taxon>
        <taxon>Craniata</taxon>
        <taxon>Vertebrata</taxon>
        <taxon>Euteleostomi</taxon>
        <taxon>Actinopterygii</taxon>
        <taxon>Neopterygii</taxon>
        <taxon>Teleostei</taxon>
        <taxon>Ostariophysi</taxon>
        <taxon>Characiformes</taxon>
        <taxon>Characoidei</taxon>
        <taxon>Acestrorhamphidae</taxon>
        <taxon>Acestrorhamphinae</taxon>
        <taxon>Astyanax</taxon>
    </lineage>
</organism>
<dbReference type="CDD" id="cd09275">
    <property type="entry name" value="RNase_HI_RT_DIRS1"/>
    <property type="match status" value="1"/>
</dbReference>
<evidence type="ECO:0008006" key="3">
    <source>
        <dbReference type="Google" id="ProtNLM"/>
    </source>
</evidence>
<name>A0A8T2M5Q6_ASTMX</name>
<dbReference type="PANTHER" id="PTHR33050">
    <property type="entry name" value="REVERSE TRANSCRIPTASE DOMAIN-CONTAINING PROTEIN"/>
    <property type="match status" value="1"/>
</dbReference>
<gene>
    <name evidence="1" type="ORF">AMEX_G6374</name>
</gene>
<sequence length="280" mass="31664">MLDSSSFQASLPHEKQTRISQLLSEFLDQPRRTKQQLLSILGHLNFAMRIIPQGHAFISHLLHLASSVASNFQYVTLDEACLSELRFWLLLLKHLNGISFFFNEAESEPENVHLFTDAAPSTGFGGYCDGRWFASPWPAEFTLSPPDQSDSSALRELYPIVVAALLWGHEWTRRVIFMHSDNLAVVHAINKGRSNSLPLMPFLRRLTWHSITHQFILKAVFIPGSSNPIADSLSRFHFQKFRTLAPHSDSHPTPVPPYSETIFPLHTPSTSSHSNLRISS</sequence>